<gene>
    <name evidence="2" type="ORF">IW245_006623</name>
</gene>
<dbReference type="AlphaFoldDB" id="A0A8J7GWW4"/>
<proteinExistence type="predicted"/>
<dbReference type="Pfam" id="PF01814">
    <property type="entry name" value="Hemerythrin"/>
    <property type="match status" value="1"/>
</dbReference>
<sequence>MLETAQALEGAVVGRAPVEQLHQILSHLRVTLAAHPDSSETGPYAEILTAAPHLTRRVRVLVGEHDRLALAIDGLFERLEAGPGRRFAKEVAELLRLLRAHQRRGAQLLHEAYTVDLGGET</sequence>
<evidence type="ECO:0000313" key="2">
    <source>
        <dbReference type="EMBL" id="MBG6140429.1"/>
    </source>
</evidence>
<dbReference type="EMBL" id="JADOUF010000001">
    <property type="protein sequence ID" value="MBG6140429.1"/>
    <property type="molecule type" value="Genomic_DNA"/>
</dbReference>
<dbReference type="RefSeq" id="WP_197006972.1">
    <property type="nucleotide sequence ID" value="NZ_BONS01000005.1"/>
</dbReference>
<evidence type="ECO:0000259" key="1">
    <source>
        <dbReference type="Pfam" id="PF01814"/>
    </source>
</evidence>
<accession>A0A8J7GWW4</accession>
<reference evidence="2" key="1">
    <citation type="submission" date="2020-11" db="EMBL/GenBank/DDBJ databases">
        <title>Sequencing the genomes of 1000 actinobacteria strains.</title>
        <authorList>
            <person name="Klenk H.-P."/>
        </authorList>
    </citation>
    <scope>NUCLEOTIDE SEQUENCE</scope>
    <source>
        <strain evidence="2">DSM 45356</strain>
    </source>
</reference>
<protein>
    <recommendedName>
        <fullName evidence="1">Hemerythrin-like domain-containing protein</fullName>
    </recommendedName>
</protein>
<feature type="domain" description="Hemerythrin-like" evidence="1">
    <location>
        <begin position="8"/>
        <end position="103"/>
    </location>
</feature>
<comment type="caution">
    <text evidence="2">The sequence shown here is derived from an EMBL/GenBank/DDBJ whole genome shotgun (WGS) entry which is preliminary data.</text>
</comment>
<keyword evidence="3" id="KW-1185">Reference proteome</keyword>
<dbReference type="Proteomes" id="UP000622552">
    <property type="component" value="Unassembled WGS sequence"/>
</dbReference>
<organism evidence="2 3">
    <name type="scientific">Longispora fulva</name>
    <dbReference type="NCBI Taxonomy" id="619741"/>
    <lineage>
        <taxon>Bacteria</taxon>
        <taxon>Bacillati</taxon>
        <taxon>Actinomycetota</taxon>
        <taxon>Actinomycetes</taxon>
        <taxon>Micromonosporales</taxon>
        <taxon>Micromonosporaceae</taxon>
        <taxon>Longispora</taxon>
    </lineage>
</organism>
<dbReference type="InterPro" id="IPR012312">
    <property type="entry name" value="Hemerythrin-like"/>
</dbReference>
<name>A0A8J7GWW4_9ACTN</name>
<evidence type="ECO:0000313" key="3">
    <source>
        <dbReference type="Proteomes" id="UP000622552"/>
    </source>
</evidence>